<evidence type="ECO:0000313" key="9">
    <source>
        <dbReference type="EMBL" id="PAV22154.1"/>
    </source>
</evidence>
<proteinExistence type="inferred from homology"/>
<gene>
    <name evidence="9" type="ORF">PNOK_0211100</name>
</gene>
<dbReference type="PANTHER" id="PTHR28124:SF1">
    <property type="entry name" value="DNA REPLICATION REGULATOR SLD2"/>
    <property type="match status" value="1"/>
</dbReference>
<feature type="compositionally biased region" description="Basic and acidic residues" evidence="8">
    <location>
        <begin position="278"/>
        <end position="294"/>
    </location>
</feature>
<evidence type="ECO:0000256" key="7">
    <source>
        <dbReference type="RuleBase" id="RU367067"/>
    </source>
</evidence>
<evidence type="ECO:0000256" key="4">
    <source>
        <dbReference type="ARBA" id="ARBA00022705"/>
    </source>
</evidence>
<dbReference type="PANTHER" id="PTHR28124">
    <property type="entry name" value="DNA REPLICATION REGULATOR SLD2"/>
    <property type="match status" value="1"/>
</dbReference>
<comment type="caution">
    <text evidence="9">The sequence shown here is derived from an EMBL/GenBank/DDBJ whole genome shotgun (WGS) entry which is preliminary data.</text>
</comment>
<accession>A0A286URJ8</accession>
<keyword evidence="9" id="KW-0647">Proteasome</keyword>
<dbReference type="Pfam" id="PF11719">
    <property type="entry name" value="Drc1-Sld2"/>
    <property type="match status" value="1"/>
</dbReference>
<evidence type="ECO:0000256" key="8">
    <source>
        <dbReference type="SAM" id="MobiDB-lite"/>
    </source>
</evidence>
<evidence type="ECO:0000256" key="3">
    <source>
        <dbReference type="ARBA" id="ARBA00018363"/>
    </source>
</evidence>
<feature type="region of interest" description="Disordered" evidence="8">
    <location>
        <begin position="244"/>
        <end position="363"/>
    </location>
</feature>
<protein>
    <recommendedName>
        <fullName evidence="3 7">DNA replication regulator SLD2</fullName>
    </recommendedName>
</protein>
<dbReference type="InterPro" id="IPR032675">
    <property type="entry name" value="LRR_dom_sf"/>
</dbReference>
<comment type="subcellular location">
    <subcellularLocation>
        <location evidence="1 7">Nucleus</location>
    </subcellularLocation>
</comment>
<dbReference type="EMBL" id="NBII01000002">
    <property type="protein sequence ID" value="PAV22154.1"/>
    <property type="molecule type" value="Genomic_DNA"/>
</dbReference>
<dbReference type="InterPro" id="IPR021110">
    <property type="entry name" value="DNA_rep_checkpnt_protein"/>
</dbReference>
<dbReference type="GO" id="GO:0000727">
    <property type="term" value="P:double-strand break repair via break-induced replication"/>
    <property type="evidence" value="ECO:0007669"/>
    <property type="project" value="TreeGrafter"/>
</dbReference>
<evidence type="ECO:0000256" key="1">
    <source>
        <dbReference type="ARBA" id="ARBA00004123"/>
    </source>
</evidence>
<feature type="region of interest" description="Disordered" evidence="8">
    <location>
        <begin position="51"/>
        <end position="211"/>
    </location>
</feature>
<evidence type="ECO:0000256" key="6">
    <source>
        <dbReference type="ARBA" id="ARBA00023306"/>
    </source>
</evidence>
<dbReference type="GO" id="GO:1902977">
    <property type="term" value="P:mitotic DNA replication preinitiation complex assembly"/>
    <property type="evidence" value="ECO:0007669"/>
    <property type="project" value="TreeGrafter"/>
</dbReference>
<keyword evidence="5 7" id="KW-0539">Nucleus</keyword>
<dbReference type="STRING" id="2282107.A0A286URJ8"/>
<keyword evidence="6 7" id="KW-0131">Cell cycle</keyword>
<feature type="compositionally biased region" description="Polar residues" evidence="8">
    <location>
        <begin position="92"/>
        <end position="102"/>
    </location>
</feature>
<dbReference type="SUPFAM" id="SSF52047">
    <property type="entry name" value="RNI-like"/>
    <property type="match status" value="1"/>
</dbReference>
<feature type="compositionally biased region" description="Low complexity" evidence="8">
    <location>
        <begin position="68"/>
        <end position="89"/>
    </location>
</feature>
<feature type="compositionally biased region" description="Basic and acidic residues" evidence="8">
    <location>
        <begin position="146"/>
        <end position="155"/>
    </location>
</feature>
<comment type="similarity">
    <text evidence="2 7">Belongs to the SLD2 family.</text>
</comment>
<evidence type="ECO:0000256" key="5">
    <source>
        <dbReference type="ARBA" id="ARBA00023242"/>
    </source>
</evidence>
<evidence type="ECO:0000256" key="2">
    <source>
        <dbReference type="ARBA" id="ARBA00007276"/>
    </source>
</evidence>
<dbReference type="GO" id="GO:0006270">
    <property type="term" value="P:DNA replication initiation"/>
    <property type="evidence" value="ECO:0007669"/>
    <property type="project" value="UniProtKB-UniRule"/>
</dbReference>
<dbReference type="GO" id="GO:0003697">
    <property type="term" value="F:single-stranded DNA binding"/>
    <property type="evidence" value="ECO:0007669"/>
    <property type="project" value="TreeGrafter"/>
</dbReference>
<dbReference type="Gene3D" id="1.10.10.1460">
    <property type="match status" value="1"/>
</dbReference>
<feature type="compositionally biased region" description="Polar residues" evidence="8">
    <location>
        <begin position="244"/>
        <end position="261"/>
    </location>
</feature>
<dbReference type="Proteomes" id="UP000217199">
    <property type="component" value="Unassembled WGS sequence"/>
</dbReference>
<name>A0A286URJ8_9AGAM</name>
<dbReference type="InterPro" id="IPR040203">
    <property type="entry name" value="Sld2"/>
</dbReference>
<organism evidence="9 10">
    <name type="scientific">Pyrrhoderma noxium</name>
    <dbReference type="NCBI Taxonomy" id="2282107"/>
    <lineage>
        <taxon>Eukaryota</taxon>
        <taxon>Fungi</taxon>
        <taxon>Dikarya</taxon>
        <taxon>Basidiomycota</taxon>
        <taxon>Agaricomycotina</taxon>
        <taxon>Agaricomycetes</taxon>
        <taxon>Hymenochaetales</taxon>
        <taxon>Hymenochaetaceae</taxon>
        <taxon>Pyrrhoderma</taxon>
    </lineage>
</organism>
<sequence length="1305" mass="144943">MEIAKVRAEIKSWERAFRAENLRDPTVDDIKANHQIAAKYKLYKKLSKAASNTSKSASGLPHAPTTPPRRSSALPGPSSLLPKSLPAPGYIDSTTPNPFSPSKKQHVKFISPNEAPLGMPNFVRAPSTPPSKRRGSSSKALPQSDHSSEMHEDFKNNVLNSTVKRAKKRLHGDVVSPSPKKRRIISTRHDNNSDSGDSDTAYVTDSPVKAKSTGKDFKPIFEDDKLSKPNFLGDILSQSTSIFTSNPKRSTANIKGTLTDQGRNKSSKILSGALEMGKQTHDVRESRMHEKLPLDDPGDTSDSSMSRINRKRLSSDDGDDGLMHTETHVTELLPPSPPPSKNKGTGSHNELNKAVNRTRKKAKISMDLDPQDDVEENESDISVIELDPLSLTRRRHVFRDDEERLMREAYGYVDTAPKYELTGVDDGSSLDEEVNIDLQDDLRQLLRISSSSGYEREERALVNSLLNGELRSRNEHGEVWGIGEVDDLTSNITDGEEDWVFLYFVCAYLKDRDQAAFLMASCKTLSGSLLHAPCAPPTIFFSIYIPTDPEVTRFVLDYVLETPNGRRTVSRISRTCKALSDLALNALWKELDSLLPILSLMPGHLFKKSRRPGLGFCKLPSPDDWNQVLKYGERVMKISYNESAGIIHPSIFSTLAQCKAQILPNLKSIQWRCDSTAGLDRSVLFLGPHLRSISIDIGGGIPSDDLARYLKTVSSSTRLTALSITSPSRLPPLLPNILQQQTTLERVCLLAPGALTPSNGRWLSSITSLHSLQINVGDCSDGVIASFFNGLPTSEESIPGFASPDLVMTPLSTADSTVLVNFSMEPGFKQLRHIIISGEIKSTASFLARVSAPLESIKLILTEPEDEKEWRTLWIIISRHFKNSLRSISISSTSNRQGTRDENVARRLRLDGLENTEHPRVKFPYLTHFDVDLVESRIILDQDLQHLATACPNLEVVKLCPLSCWPVGQGPPKTTLTGVALLTAGCERLHTLHIPIHAFKTGDPSLLEIETSSQSLRMLHLGHSWVRDPMEVAIHLSHFAPYLESLKFFHERNRPGFVEAHCTGWQQVNDILPQLQQLRLHERSQTQSFEIVRRSFPSSIPPSPPSYIRLSTSPGPLKKYVSRSTQAGPSTTDRGMQTKVNTRNKNISTKPVPEDMHDIFVEARPLAQSLGIDATPKMQDEGIQMQPLSISKLVETCPPPERTTVDASTSPVREVFEEFEIESNKPEPVPSGPITRSIGLLVQILRALSPPILLRILNLLSFWSNLILHPLRGNTPGYRVGHHRPTPMRRTSVPALLLGPRLDLF</sequence>
<comment type="function">
    <text evidence="7">Has a role in the initiation of DNA replication. Required at S-phase checkpoint.</text>
</comment>
<dbReference type="FunFam" id="1.10.10.1460:FF:000001">
    <property type="entry name" value="DNA replication regulator Sld2"/>
    <property type="match status" value="1"/>
</dbReference>
<feature type="region of interest" description="Disordered" evidence="8">
    <location>
        <begin position="1095"/>
        <end position="1114"/>
    </location>
</feature>
<reference evidence="9 10" key="1">
    <citation type="journal article" date="2017" name="Mol. Ecol.">
        <title>Comparative and population genomic landscape of Phellinus noxius: A hypervariable fungus causing root rot in trees.</title>
        <authorList>
            <person name="Chung C.L."/>
            <person name="Lee T.J."/>
            <person name="Akiba M."/>
            <person name="Lee H.H."/>
            <person name="Kuo T.H."/>
            <person name="Liu D."/>
            <person name="Ke H.M."/>
            <person name="Yokoi T."/>
            <person name="Roa M.B."/>
            <person name="Lu M.J."/>
            <person name="Chang Y.Y."/>
            <person name="Ann P.J."/>
            <person name="Tsai J.N."/>
            <person name="Chen C.Y."/>
            <person name="Tzean S.S."/>
            <person name="Ota Y."/>
            <person name="Hattori T."/>
            <person name="Sahashi N."/>
            <person name="Liou R.F."/>
            <person name="Kikuchi T."/>
            <person name="Tsai I.J."/>
        </authorList>
    </citation>
    <scope>NUCLEOTIDE SEQUENCE [LARGE SCALE GENOMIC DNA]</scope>
    <source>
        <strain evidence="9 10">FFPRI411160</strain>
    </source>
</reference>
<dbReference type="OrthoDB" id="268763at2759"/>
<dbReference type="GO" id="GO:0003688">
    <property type="term" value="F:DNA replication origin binding"/>
    <property type="evidence" value="ECO:0007669"/>
    <property type="project" value="TreeGrafter"/>
</dbReference>
<keyword evidence="4 7" id="KW-0235">DNA replication</keyword>
<dbReference type="Gene3D" id="3.80.10.10">
    <property type="entry name" value="Ribonuclease Inhibitor"/>
    <property type="match status" value="1"/>
</dbReference>
<keyword evidence="10" id="KW-1185">Reference proteome</keyword>
<dbReference type="GO" id="GO:0000502">
    <property type="term" value="C:proteasome complex"/>
    <property type="evidence" value="ECO:0007669"/>
    <property type="project" value="UniProtKB-KW"/>
</dbReference>
<dbReference type="InParanoid" id="A0A286URJ8"/>
<evidence type="ECO:0000313" key="10">
    <source>
        <dbReference type="Proteomes" id="UP000217199"/>
    </source>
</evidence>
<dbReference type="GO" id="GO:0031261">
    <property type="term" value="C:DNA replication preinitiation complex"/>
    <property type="evidence" value="ECO:0007669"/>
    <property type="project" value="TreeGrafter"/>
</dbReference>